<feature type="compositionally biased region" description="Basic and acidic residues" evidence="2">
    <location>
        <begin position="9"/>
        <end position="18"/>
    </location>
</feature>
<evidence type="ECO:0000256" key="2">
    <source>
        <dbReference type="SAM" id="MobiDB-lite"/>
    </source>
</evidence>
<feature type="region of interest" description="Disordered" evidence="2">
    <location>
        <begin position="1"/>
        <end position="29"/>
    </location>
</feature>
<accession>A0A6A5URV8</accession>
<keyword evidence="4" id="KW-1185">Reference proteome</keyword>
<evidence type="ECO:0000313" key="4">
    <source>
        <dbReference type="Proteomes" id="UP000800036"/>
    </source>
</evidence>
<sequence>MTDFASLPERGESRHEQEDQIGPIPPDLEKELDLTKNVRSKVVNELLERWADLRFQEIWQIAGPSDYSRLQDAAPRIIRWYLKNERTANDERSPPPPRDHDRPTKDDEGNSGQNNRSFISIFNTDDGDVKPPAQTPPSSPKASASQSALLTQSIPKRTQRENNVVGDEWERFSFPAKKKSKKSEGVVDAQLPADETSKTFVFGDSQVPSIATKEQARQAMRTTAGTQDTSIRSSGAASSVLGQYSGSPNPWGETKLDIEEMPKASEFSVEEISVLELEPEIDKGKDPVSVGGRAPSPDIVLPRTSQPATSGEPVVLQGGMDKTSTIGGREVRIIVGPSTEEQSRVSRKSTLPKPTTGEYNSRRSQSTKRNPGHQNSSKVEFVDSDRSPDRRLRDQRASARESSKHRKDNGVYPVITGEDLNLRAATRRNPPSARHTTSSHFLDHQNPPAGALRNSFNTGTLFPSGLLPYPYTLPAYSNNYPAGFYDQTAYADDRKDPELVELRKEFGDYVEGEKARRAAEEAKKEERITKAKEDQKVVEAYKEEVEDLKNALHELQESARLKAEIWEKEKLMMENKLQSQAILNKQTSTLQEAPSMQTSFYKEELDRLHGIIEKFNREKNQELRGNMHLL</sequence>
<feature type="region of interest" description="Disordered" evidence="2">
    <location>
        <begin position="278"/>
        <end position="447"/>
    </location>
</feature>
<dbReference type="Proteomes" id="UP000800036">
    <property type="component" value="Unassembled WGS sequence"/>
</dbReference>
<protein>
    <submittedName>
        <fullName evidence="3">Uncharacterized protein</fullName>
    </submittedName>
</protein>
<gene>
    <name evidence="3" type="ORF">BU23DRAFT_573271</name>
</gene>
<keyword evidence="1" id="KW-0175">Coiled coil</keyword>
<organism evidence="3 4">
    <name type="scientific">Bimuria novae-zelandiae CBS 107.79</name>
    <dbReference type="NCBI Taxonomy" id="1447943"/>
    <lineage>
        <taxon>Eukaryota</taxon>
        <taxon>Fungi</taxon>
        <taxon>Dikarya</taxon>
        <taxon>Ascomycota</taxon>
        <taxon>Pezizomycotina</taxon>
        <taxon>Dothideomycetes</taxon>
        <taxon>Pleosporomycetidae</taxon>
        <taxon>Pleosporales</taxon>
        <taxon>Massarineae</taxon>
        <taxon>Didymosphaeriaceae</taxon>
        <taxon>Bimuria</taxon>
    </lineage>
</organism>
<dbReference type="EMBL" id="ML976733">
    <property type="protein sequence ID" value="KAF1967384.1"/>
    <property type="molecule type" value="Genomic_DNA"/>
</dbReference>
<feature type="region of interest" description="Disordered" evidence="2">
    <location>
        <begin position="213"/>
        <end position="255"/>
    </location>
</feature>
<feature type="compositionally biased region" description="Polar residues" evidence="2">
    <location>
        <begin position="220"/>
        <end position="248"/>
    </location>
</feature>
<dbReference type="AlphaFoldDB" id="A0A6A5URV8"/>
<feature type="compositionally biased region" description="Polar residues" evidence="2">
    <location>
        <begin position="348"/>
        <end position="378"/>
    </location>
</feature>
<evidence type="ECO:0000313" key="3">
    <source>
        <dbReference type="EMBL" id="KAF1967384.1"/>
    </source>
</evidence>
<evidence type="ECO:0000256" key="1">
    <source>
        <dbReference type="SAM" id="Coils"/>
    </source>
</evidence>
<name>A0A6A5URV8_9PLEO</name>
<dbReference type="OrthoDB" id="3045089at2759"/>
<feature type="compositionally biased region" description="Low complexity" evidence="2">
    <location>
        <begin position="140"/>
        <end position="153"/>
    </location>
</feature>
<feature type="coiled-coil region" evidence="1">
    <location>
        <begin position="531"/>
        <end position="558"/>
    </location>
</feature>
<feature type="compositionally biased region" description="Basic and acidic residues" evidence="2">
    <location>
        <begin position="87"/>
        <end position="108"/>
    </location>
</feature>
<feature type="region of interest" description="Disordered" evidence="2">
    <location>
        <begin position="87"/>
        <end position="163"/>
    </location>
</feature>
<feature type="compositionally biased region" description="Polar residues" evidence="2">
    <location>
        <begin position="110"/>
        <end position="123"/>
    </location>
</feature>
<feature type="compositionally biased region" description="Basic and acidic residues" evidence="2">
    <location>
        <begin position="380"/>
        <end position="402"/>
    </location>
</feature>
<proteinExistence type="predicted"/>
<reference evidence="3" key="1">
    <citation type="journal article" date="2020" name="Stud. Mycol.">
        <title>101 Dothideomycetes genomes: a test case for predicting lifestyles and emergence of pathogens.</title>
        <authorList>
            <person name="Haridas S."/>
            <person name="Albert R."/>
            <person name="Binder M."/>
            <person name="Bloem J."/>
            <person name="Labutti K."/>
            <person name="Salamov A."/>
            <person name="Andreopoulos B."/>
            <person name="Baker S."/>
            <person name="Barry K."/>
            <person name="Bills G."/>
            <person name="Bluhm B."/>
            <person name="Cannon C."/>
            <person name="Castanera R."/>
            <person name="Culley D."/>
            <person name="Daum C."/>
            <person name="Ezra D."/>
            <person name="Gonzalez J."/>
            <person name="Henrissat B."/>
            <person name="Kuo A."/>
            <person name="Liang C."/>
            <person name="Lipzen A."/>
            <person name="Lutzoni F."/>
            <person name="Magnuson J."/>
            <person name="Mondo S."/>
            <person name="Nolan M."/>
            <person name="Ohm R."/>
            <person name="Pangilinan J."/>
            <person name="Park H.-J."/>
            <person name="Ramirez L."/>
            <person name="Alfaro M."/>
            <person name="Sun H."/>
            <person name="Tritt A."/>
            <person name="Yoshinaga Y."/>
            <person name="Zwiers L.-H."/>
            <person name="Turgeon B."/>
            <person name="Goodwin S."/>
            <person name="Spatafora J."/>
            <person name="Crous P."/>
            <person name="Grigoriev I."/>
        </authorList>
    </citation>
    <scope>NUCLEOTIDE SEQUENCE</scope>
    <source>
        <strain evidence="3">CBS 107.79</strain>
    </source>
</reference>